<protein>
    <submittedName>
        <fullName evidence="2">STAS domain-containing protein</fullName>
    </submittedName>
</protein>
<dbReference type="Pfam" id="PF01740">
    <property type="entry name" value="STAS"/>
    <property type="match status" value="1"/>
</dbReference>
<dbReference type="GeneID" id="86927701"/>
<accession>A0A268P1L3</accession>
<proteinExistence type="predicted"/>
<dbReference type="PANTHER" id="PTHR33745">
    <property type="entry name" value="RSBT ANTAGONIST PROTEIN RSBS-RELATED"/>
    <property type="match status" value="1"/>
</dbReference>
<keyword evidence="1" id="KW-0597">Phosphoprotein</keyword>
<reference evidence="2 3" key="1">
    <citation type="submission" date="2017-07" db="EMBL/GenBank/DDBJ databases">
        <title>Isolation and whole genome analysis of endospore-forming bacteria from heroin.</title>
        <authorList>
            <person name="Kalinowski J."/>
            <person name="Ahrens B."/>
            <person name="Al-Dilaimi A."/>
            <person name="Winkler A."/>
            <person name="Wibberg D."/>
            <person name="Schleenbecker U."/>
            <person name="Ruckert C."/>
            <person name="Wolfel R."/>
            <person name="Grass G."/>
        </authorList>
    </citation>
    <scope>NUCLEOTIDE SEQUENCE [LARGE SCALE GENOMIC DNA]</scope>
    <source>
        <strain evidence="2 3">7539</strain>
    </source>
</reference>
<dbReference type="Gene3D" id="3.30.750.24">
    <property type="entry name" value="STAS domain"/>
    <property type="match status" value="1"/>
</dbReference>
<gene>
    <name evidence="2" type="ORF">CHH72_09140</name>
</gene>
<dbReference type="SUPFAM" id="SSF52091">
    <property type="entry name" value="SpoIIaa-like"/>
    <property type="match status" value="1"/>
</dbReference>
<sequence length="280" mass="31924">MPLSLYQYFKDRSAELTETWYANLDKSKEGIYGTTDPIKIKQLKAQNHQFHELFIEIFNPANEEVDIYIDKWVTDIASDPAHLDTPLPEIMEEFLNTQSLYLHVLHQYVETHHPEMSIKQYNETIQLIFHSFKKIMIAFSVRNQELSEELLQAQKDMITELSSPVIHLNEQVALLPLIGEIDTHRAKVIFDQTLEQCVNTRVDSLLIDLSGVPVIDTMVANQIFSLIDGLKLIGTKASLSGIRPEIAQTAIQLGIDFTHIRIYSSISAALEKLSFEAKLG</sequence>
<evidence type="ECO:0000256" key="1">
    <source>
        <dbReference type="ARBA" id="ARBA00022553"/>
    </source>
</evidence>
<dbReference type="EMBL" id="NPCC01000010">
    <property type="protein sequence ID" value="PAE89180.1"/>
    <property type="molecule type" value="Genomic_DNA"/>
</dbReference>
<name>A0A268P1L3_SHOCL</name>
<dbReference type="Proteomes" id="UP000216207">
    <property type="component" value="Unassembled WGS sequence"/>
</dbReference>
<dbReference type="CDD" id="cd07041">
    <property type="entry name" value="STAS_RsbR_RsbS_like"/>
    <property type="match status" value="1"/>
</dbReference>
<dbReference type="InterPro" id="IPR051932">
    <property type="entry name" value="Bact_StressResp_Reg"/>
</dbReference>
<dbReference type="InterPro" id="IPR002645">
    <property type="entry name" value="STAS_dom"/>
</dbReference>
<dbReference type="PANTHER" id="PTHR33745:SF3">
    <property type="entry name" value="RSBT CO-ANTAGONIST PROTEIN RSBRC"/>
    <property type="match status" value="1"/>
</dbReference>
<dbReference type="RefSeq" id="WP_035203248.1">
    <property type="nucleotide sequence ID" value="NZ_BOQQ01000001.1"/>
</dbReference>
<dbReference type="InterPro" id="IPR036513">
    <property type="entry name" value="STAS_dom_sf"/>
</dbReference>
<evidence type="ECO:0000313" key="3">
    <source>
        <dbReference type="Proteomes" id="UP000216207"/>
    </source>
</evidence>
<comment type="caution">
    <text evidence="2">The sequence shown here is derived from an EMBL/GenBank/DDBJ whole genome shotgun (WGS) entry which is preliminary data.</text>
</comment>
<evidence type="ECO:0000313" key="2">
    <source>
        <dbReference type="EMBL" id="PAE89180.1"/>
    </source>
</evidence>
<dbReference type="AlphaFoldDB" id="A0A268P1L3"/>
<organism evidence="2 3">
    <name type="scientific">Shouchella clausii</name>
    <name type="common">Alkalihalobacillus clausii</name>
    <dbReference type="NCBI Taxonomy" id="79880"/>
    <lineage>
        <taxon>Bacteria</taxon>
        <taxon>Bacillati</taxon>
        <taxon>Bacillota</taxon>
        <taxon>Bacilli</taxon>
        <taxon>Bacillales</taxon>
        <taxon>Bacillaceae</taxon>
        <taxon>Shouchella</taxon>
    </lineage>
</organism>
<dbReference type="PROSITE" id="PS50801">
    <property type="entry name" value="STAS"/>
    <property type="match status" value="1"/>
</dbReference>